<proteinExistence type="predicted"/>
<reference evidence="1" key="1">
    <citation type="journal article" date="2014" name="Front. Microbiol.">
        <title>High frequency of phylogenetically diverse reductive dehalogenase-homologous genes in deep subseafloor sedimentary metagenomes.</title>
        <authorList>
            <person name="Kawai M."/>
            <person name="Futagami T."/>
            <person name="Toyoda A."/>
            <person name="Takaki Y."/>
            <person name="Nishi S."/>
            <person name="Hori S."/>
            <person name="Arai W."/>
            <person name="Tsubouchi T."/>
            <person name="Morono Y."/>
            <person name="Uchiyama I."/>
            <person name="Ito T."/>
            <person name="Fujiyama A."/>
            <person name="Inagaki F."/>
            <person name="Takami H."/>
        </authorList>
    </citation>
    <scope>NUCLEOTIDE SEQUENCE</scope>
    <source>
        <strain evidence="1">Expedition CK06-06</strain>
    </source>
</reference>
<evidence type="ECO:0000313" key="1">
    <source>
        <dbReference type="EMBL" id="GAG31383.1"/>
    </source>
</evidence>
<protein>
    <submittedName>
        <fullName evidence="1">Uncharacterized protein</fullName>
    </submittedName>
</protein>
<dbReference type="AlphaFoldDB" id="X0X412"/>
<organism evidence="1">
    <name type="scientific">marine sediment metagenome</name>
    <dbReference type="NCBI Taxonomy" id="412755"/>
    <lineage>
        <taxon>unclassified sequences</taxon>
        <taxon>metagenomes</taxon>
        <taxon>ecological metagenomes</taxon>
    </lineage>
</organism>
<feature type="non-terminal residue" evidence="1">
    <location>
        <position position="195"/>
    </location>
</feature>
<accession>X0X412</accession>
<sequence>MTLNTVLKWSPGHSTEKHIVYFGTALADVDESAAPVSIPPQPQQANRFDPTSLELSRTYYWRLDEVNDADANSPWTGDIWKFTTADYLVIDDFESYDTSTLNDTWTQINQANIYLSKKPEPVKRCRQAMALHYYYYYETVFDSGVTTTFTPAQDWTHAGVKALELFFYGQADNETNVQMYITLSDGDVNTVVPYN</sequence>
<comment type="caution">
    <text evidence="1">The sequence shown here is derived from an EMBL/GenBank/DDBJ whole genome shotgun (WGS) entry which is preliminary data.</text>
</comment>
<gene>
    <name evidence="1" type="ORF">S01H1_73753</name>
</gene>
<name>X0X412_9ZZZZ</name>
<dbReference type="EMBL" id="BARS01049294">
    <property type="protein sequence ID" value="GAG31383.1"/>
    <property type="molecule type" value="Genomic_DNA"/>
</dbReference>